<proteinExistence type="predicted"/>
<evidence type="ECO:0000256" key="1">
    <source>
        <dbReference type="ARBA" id="ARBA00023015"/>
    </source>
</evidence>
<protein>
    <submittedName>
        <fullName evidence="6">Transcriptional regulator, DeoR family</fullName>
    </submittedName>
</protein>
<feature type="domain" description="HTH deoR-type" evidence="5">
    <location>
        <begin position="48"/>
        <end position="103"/>
    </location>
</feature>
<dbReference type="HOGENOM" id="CLU_041141_1_0_11"/>
<dbReference type="InterPro" id="IPR051534">
    <property type="entry name" value="CBASS_pafABC_assoc_protein"/>
</dbReference>
<dbReference type="Gene3D" id="1.10.10.10">
    <property type="entry name" value="Winged helix-like DNA-binding domain superfamily/Winged helix DNA-binding domain"/>
    <property type="match status" value="1"/>
</dbReference>
<dbReference type="GO" id="GO:0003677">
    <property type="term" value="F:DNA binding"/>
    <property type="evidence" value="ECO:0007669"/>
    <property type="project" value="UniProtKB-KW"/>
</dbReference>
<dbReference type="InterPro" id="IPR001034">
    <property type="entry name" value="DeoR_HTH"/>
</dbReference>
<dbReference type="Proteomes" id="UP000030300">
    <property type="component" value="Chromosome"/>
</dbReference>
<dbReference type="InterPro" id="IPR013196">
    <property type="entry name" value="HTH_11"/>
</dbReference>
<accession>A0A0A1DPT0</accession>
<dbReference type="PROSITE" id="PS00894">
    <property type="entry name" value="HTH_DEOR_1"/>
    <property type="match status" value="1"/>
</dbReference>
<dbReference type="InterPro" id="IPR036388">
    <property type="entry name" value="WH-like_DNA-bd_sf"/>
</dbReference>
<keyword evidence="3" id="KW-0804">Transcription</keyword>
<feature type="region of interest" description="Disordered" evidence="4">
    <location>
        <begin position="1"/>
        <end position="36"/>
    </location>
</feature>
<dbReference type="PROSITE" id="PS51000">
    <property type="entry name" value="HTH_DEOR_2"/>
    <property type="match status" value="1"/>
</dbReference>
<evidence type="ECO:0000256" key="4">
    <source>
        <dbReference type="SAM" id="MobiDB-lite"/>
    </source>
</evidence>
<dbReference type="PIRSF" id="PIRSF016838">
    <property type="entry name" value="PafC"/>
    <property type="match status" value="1"/>
</dbReference>
<evidence type="ECO:0000313" key="7">
    <source>
        <dbReference type="Proteomes" id="UP000030300"/>
    </source>
</evidence>
<dbReference type="AlphaFoldDB" id="A0A0A1DPT0"/>
<feature type="compositionally biased region" description="Basic and acidic residues" evidence="4">
    <location>
        <begin position="1"/>
        <end position="11"/>
    </location>
</feature>
<organism evidence="6 7">
    <name type="scientific">Nocardioides simplex</name>
    <name type="common">Arthrobacter simplex</name>
    <dbReference type="NCBI Taxonomy" id="2045"/>
    <lineage>
        <taxon>Bacteria</taxon>
        <taxon>Bacillati</taxon>
        <taxon>Actinomycetota</taxon>
        <taxon>Actinomycetes</taxon>
        <taxon>Propionibacteriales</taxon>
        <taxon>Nocardioidaceae</taxon>
        <taxon>Pimelobacter</taxon>
    </lineage>
</organism>
<dbReference type="InterPro" id="IPR028349">
    <property type="entry name" value="PafC-like"/>
</dbReference>
<evidence type="ECO:0000256" key="2">
    <source>
        <dbReference type="ARBA" id="ARBA00023125"/>
    </source>
</evidence>
<dbReference type="Pfam" id="PF13280">
    <property type="entry name" value="WYL"/>
    <property type="match status" value="1"/>
</dbReference>
<keyword evidence="7" id="KW-1185">Reference proteome</keyword>
<dbReference type="eggNOG" id="COG2378">
    <property type="taxonomic scope" value="Bacteria"/>
</dbReference>
<keyword evidence="1" id="KW-0805">Transcription regulation</keyword>
<name>A0A0A1DPT0_NOCSI</name>
<evidence type="ECO:0000256" key="3">
    <source>
        <dbReference type="ARBA" id="ARBA00023163"/>
    </source>
</evidence>
<dbReference type="InterPro" id="IPR018356">
    <property type="entry name" value="Tscrpt_reg_HTH_DeoR_CS"/>
</dbReference>
<keyword evidence="2" id="KW-0238">DNA-binding</keyword>
<gene>
    <name evidence="6" type="ORF">KR76_12715</name>
</gene>
<sequence>MGGGRDAHGDSWRSTSGRGGRRAPTRPSRTKRTDSVRFLPENEGVLASSSRMLSLLSLLQTRRSWPGPVLAERLDVTPRTVRRDVDRLRELGYAIEAAKGPDGGYRLAAGADLPPLLFDDDQAVALAVALQHVAASGVDVGEAALRALATVRQVMPSRLRHRVDGIAFESTPAPDRAAVDPTVLAAVSAAVRDTRTLRFDYAGGGEDVVRRRTEPHALVARSGRWYLVAWDLDRADWRTFRLDRLAPQPGGVRFTRRPLPAPDAVTFVAARARGATTSTDDRWPCTGQVDLPLPAREVAPWLGDGTLEELPGGGTRITIGSWSWTGVLALVARFDVPFTIVGPEPLRVAAGTLAARMAAAG</sequence>
<dbReference type="KEGG" id="psim:KR76_12715"/>
<dbReference type="PROSITE" id="PS52050">
    <property type="entry name" value="WYL"/>
    <property type="match status" value="1"/>
</dbReference>
<dbReference type="InterPro" id="IPR026881">
    <property type="entry name" value="WYL_dom"/>
</dbReference>
<dbReference type="InterPro" id="IPR036390">
    <property type="entry name" value="WH_DNA-bd_sf"/>
</dbReference>
<dbReference type="SUPFAM" id="SSF46785">
    <property type="entry name" value="Winged helix' DNA-binding domain"/>
    <property type="match status" value="1"/>
</dbReference>
<dbReference type="Pfam" id="PF08279">
    <property type="entry name" value="HTH_11"/>
    <property type="match status" value="1"/>
</dbReference>
<dbReference type="EMBL" id="CP009896">
    <property type="protein sequence ID" value="AIY17400.2"/>
    <property type="molecule type" value="Genomic_DNA"/>
</dbReference>
<dbReference type="STRING" id="2045.KR76_12715"/>
<dbReference type="PANTHER" id="PTHR34580:SF3">
    <property type="entry name" value="PROTEIN PAFB"/>
    <property type="match status" value="1"/>
</dbReference>
<dbReference type="GO" id="GO:0003700">
    <property type="term" value="F:DNA-binding transcription factor activity"/>
    <property type="evidence" value="ECO:0007669"/>
    <property type="project" value="InterPro"/>
</dbReference>
<evidence type="ECO:0000259" key="5">
    <source>
        <dbReference type="PROSITE" id="PS51000"/>
    </source>
</evidence>
<reference evidence="6 7" key="1">
    <citation type="journal article" date="2015" name="Genome Announc.">
        <title>Complete Genome Sequence of Steroid-Transforming Nocardioides simplex VKM Ac-2033D.</title>
        <authorList>
            <person name="Shtratnikova V.Y."/>
            <person name="Schelkunov M.I."/>
            <person name="Pekov Y.A."/>
            <person name="Fokina V.V."/>
            <person name="Logacheva M.D."/>
            <person name="Sokolov S.L."/>
            <person name="Bragin E.Y."/>
            <person name="Ashapkin V.V."/>
            <person name="Donova M.V."/>
        </authorList>
    </citation>
    <scope>NUCLEOTIDE SEQUENCE [LARGE SCALE GENOMIC DNA]</scope>
    <source>
        <strain evidence="6 7">VKM Ac-2033D</strain>
    </source>
</reference>
<evidence type="ECO:0000313" key="6">
    <source>
        <dbReference type="EMBL" id="AIY17400.2"/>
    </source>
</evidence>
<dbReference type="PANTHER" id="PTHR34580">
    <property type="match status" value="1"/>
</dbReference>
<feature type="compositionally biased region" description="Basic residues" evidence="4">
    <location>
        <begin position="19"/>
        <end position="30"/>
    </location>
</feature>